<accession>A0A223LEM8</accession>
<dbReference type="RefSeq" id="YP_009834338.1">
    <property type="nucleotide sequence ID" value="NC_048673.1"/>
</dbReference>
<dbReference type="SUPFAM" id="SSF55064">
    <property type="entry name" value="Translational regulator protein regA"/>
    <property type="match status" value="1"/>
</dbReference>
<dbReference type="Proteomes" id="UP000226092">
    <property type="component" value="Segment"/>
</dbReference>
<comment type="function">
    <text evidence="1">Controls the translation of a number of proteins (such as regA itself, rIIB and at least 35 others) by binding to their mRNA.</text>
</comment>
<evidence type="ECO:0000256" key="4">
    <source>
        <dbReference type="ARBA" id="ARBA00022845"/>
    </source>
</evidence>
<dbReference type="Gene3D" id="3.30.70.650">
    <property type="entry name" value="Translation repressor RegA"/>
    <property type="match status" value="1"/>
</dbReference>
<evidence type="ECO:0000313" key="5">
    <source>
        <dbReference type="EMBL" id="ASU00514.1"/>
    </source>
</evidence>
<sequence length="129" mass="15330">MAWSRNGKNMIRIGIQEATDFLSIQETLTRIGIANREQKKLWQSCHIVRKHGFYYIAHFKELLRRDGLDVVISQEDIDRRDDITSLLEDWGLCSIIDLINPPKVYEFHIIQHKDKPDWTLKSKYIFKKS</sequence>
<evidence type="ECO:0000256" key="3">
    <source>
        <dbReference type="ARBA" id="ARBA00022491"/>
    </source>
</evidence>
<proteinExistence type="predicted"/>
<organism evidence="5 6">
    <name type="scientific">Aeromonas phage AS-zj</name>
    <dbReference type="NCBI Taxonomy" id="2024208"/>
    <lineage>
        <taxon>Viruses</taxon>
        <taxon>Duplodnaviria</taxon>
        <taxon>Heunggongvirae</taxon>
        <taxon>Uroviricota</taxon>
        <taxon>Caudoviricetes</taxon>
        <taxon>Pantevenvirales</taxon>
        <taxon>Straboviridae</taxon>
        <taxon>Emmerichvirinae</taxon>
        <taxon>Ceceduovirus</taxon>
        <taxon>Ceceduovirus aszj</taxon>
    </lineage>
</organism>
<evidence type="ECO:0000313" key="6">
    <source>
        <dbReference type="Proteomes" id="UP000226092"/>
    </source>
</evidence>
<evidence type="ECO:0000256" key="1">
    <source>
        <dbReference type="ARBA" id="ARBA00003563"/>
    </source>
</evidence>
<evidence type="ECO:0000256" key="2">
    <source>
        <dbReference type="ARBA" id="ARBA00017936"/>
    </source>
</evidence>
<reference evidence="5 6" key="1">
    <citation type="submission" date="2017-07" db="EMBL/GenBank/DDBJ databases">
        <title>In vitro design and evaluation of phage cocktails against multidrug-resistant Aeromonas salmonicida.</title>
        <authorList>
            <person name="Chen L."/>
            <person name="Yuan S."/>
            <person name="Ma Y."/>
        </authorList>
    </citation>
    <scope>NUCLEOTIDE SEQUENCE [LARGE SCALE GENOMIC DNA]</scope>
</reference>
<protein>
    <recommendedName>
        <fullName evidence="2">Translation repressor protein</fullName>
    </recommendedName>
</protein>
<keyword evidence="4" id="KW-0810">Translation regulation</keyword>
<name>A0A223LEM8_9CAUD</name>
<dbReference type="KEGG" id="vg:55604405"/>
<dbReference type="InterPro" id="IPR036516">
    <property type="entry name" value="Transl_repress_RegA_sf"/>
</dbReference>
<dbReference type="GO" id="GO:0003723">
    <property type="term" value="F:RNA binding"/>
    <property type="evidence" value="ECO:0007669"/>
    <property type="project" value="InterPro"/>
</dbReference>
<dbReference type="InterPro" id="IPR002702">
    <property type="entry name" value="Transl_repress_RegA"/>
</dbReference>
<dbReference type="GeneID" id="55604405"/>
<keyword evidence="3" id="KW-0678">Repressor</keyword>
<keyword evidence="6" id="KW-1185">Reference proteome</keyword>
<dbReference type="Pfam" id="PF01818">
    <property type="entry name" value="Translat_reg"/>
    <property type="match status" value="1"/>
</dbReference>
<dbReference type="EMBL" id="MF448340">
    <property type="protein sequence ID" value="ASU00514.1"/>
    <property type="molecule type" value="Genomic_DNA"/>
</dbReference>